<sequence>MLPDDLGDLPTPPAPTLQIRHPQARVVTQTIERAATTYTTHVTLGLGDGTAETSAPTSPPPAAPPAGNVNSAPGYNYIGAIVGSVVAFVFLLLLLWCCICKPRILRRQRQLAAARDGYSSGYDSEGSLSSGGPVRPLPRRPRPRVPPMPVLNPPPVRIKPMRHTGWTHSAEPQIRGVRVFP</sequence>
<organism evidence="3 4">
    <name type="scientific">Pyricularia grisea</name>
    <name type="common">Crabgrass-specific blast fungus</name>
    <name type="synonym">Magnaporthe grisea</name>
    <dbReference type="NCBI Taxonomy" id="148305"/>
    <lineage>
        <taxon>Eukaryota</taxon>
        <taxon>Fungi</taxon>
        <taxon>Dikarya</taxon>
        <taxon>Ascomycota</taxon>
        <taxon>Pezizomycotina</taxon>
        <taxon>Sordariomycetes</taxon>
        <taxon>Sordariomycetidae</taxon>
        <taxon>Magnaporthales</taxon>
        <taxon>Pyriculariaceae</taxon>
        <taxon>Pyricularia</taxon>
    </lineage>
</organism>
<dbReference type="GeneID" id="41957035"/>
<keyword evidence="3" id="KW-1185">Reference proteome</keyword>
<feature type="region of interest" description="Disordered" evidence="1">
    <location>
        <begin position="117"/>
        <end position="157"/>
    </location>
</feature>
<feature type="compositionally biased region" description="Pro residues" evidence="1">
    <location>
        <begin position="144"/>
        <end position="157"/>
    </location>
</feature>
<dbReference type="KEGG" id="pgri:PgNI_02055"/>
<dbReference type="Proteomes" id="UP000515153">
    <property type="component" value="Unplaced"/>
</dbReference>
<evidence type="ECO:0000256" key="1">
    <source>
        <dbReference type="SAM" id="MobiDB-lite"/>
    </source>
</evidence>
<feature type="compositionally biased region" description="Low complexity" evidence="1">
    <location>
        <begin position="117"/>
        <end position="134"/>
    </location>
</feature>
<evidence type="ECO:0000256" key="2">
    <source>
        <dbReference type="SAM" id="Phobius"/>
    </source>
</evidence>
<gene>
    <name evidence="4" type="ORF">PgNI_02055</name>
</gene>
<accession>A0A6P8BK06</accession>
<reference evidence="4" key="1">
    <citation type="journal article" date="2019" name="Mol. Biol. Evol.">
        <title>Blast fungal genomes show frequent chromosomal changes, gene gains and losses, and effector gene turnover.</title>
        <authorList>
            <person name="Gomez Luciano L.B."/>
            <person name="Jason Tsai I."/>
            <person name="Chuma I."/>
            <person name="Tosa Y."/>
            <person name="Chen Y.H."/>
            <person name="Li J.Y."/>
            <person name="Li M.Y."/>
            <person name="Jade Lu M.Y."/>
            <person name="Nakayashiki H."/>
            <person name="Li W.H."/>
        </authorList>
    </citation>
    <scope>NUCLEOTIDE SEQUENCE</scope>
    <source>
        <strain evidence="4">NI907</strain>
    </source>
</reference>
<evidence type="ECO:0000313" key="3">
    <source>
        <dbReference type="Proteomes" id="UP000515153"/>
    </source>
</evidence>
<keyword evidence="2" id="KW-0812">Transmembrane</keyword>
<protein>
    <recommendedName>
        <fullName evidence="5">Mid2 domain-containing protein</fullName>
    </recommendedName>
</protein>
<proteinExistence type="predicted"/>
<evidence type="ECO:0008006" key="5">
    <source>
        <dbReference type="Google" id="ProtNLM"/>
    </source>
</evidence>
<feature type="region of interest" description="Disordered" evidence="1">
    <location>
        <begin position="45"/>
        <end position="66"/>
    </location>
</feature>
<reference evidence="4" key="2">
    <citation type="submission" date="2019-10" db="EMBL/GenBank/DDBJ databases">
        <authorList>
            <consortium name="NCBI Genome Project"/>
        </authorList>
    </citation>
    <scope>NUCLEOTIDE SEQUENCE</scope>
    <source>
        <strain evidence="4">NI907</strain>
    </source>
</reference>
<reference evidence="4" key="3">
    <citation type="submission" date="2025-08" db="UniProtKB">
        <authorList>
            <consortium name="RefSeq"/>
        </authorList>
    </citation>
    <scope>IDENTIFICATION</scope>
    <source>
        <strain evidence="4">NI907</strain>
    </source>
</reference>
<keyword evidence="2" id="KW-1133">Transmembrane helix</keyword>
<feature type="transmembrane region" description="Helical" evidence="2">
    <location>
        <begin position="77"/>
        <end position="99"/>
    </location>
</feature>
<dbReference type="RefSeq" id="XP_030987334.1">
    <property type="nucleotide sequence ID" value="XM_031122123.1"/>
</dbReference>
<name>A0A6P8BK06_PYRGI</name>
<evidence type="ECO:0000313" key="4">
    <source>
        <dbReference type="RefSeq" id="XP_030987334.1"/>
    </source>
</evidence>
<keyword evidence="2" id="KW-0472">Membrane</keyword>
<dbReference type="AlphaFoldDB" id="A0A6P8BK06"/>